<dbReference type="AlphaFoldDB" id="A0A4Q2T898"/>
<feature type="transmembrane region" description="Helical" evidence="1">
    <location>
        <begin position="345"/>
        <end position="367"/>
    </location>
</feature>
<keyword evidence="3" id="KW-1185">Reference proteome</keyword>
<dbReference type="RefSeq" id="WP_129426124.1">
    <property type="nucleotide sequence ID" value="NZ_SDWV01000005.1"/>
</dbReference>
<organism evidence="2 3">
    <name type="scientific">Nocardioides zhouii</name>
    <dbReference type="NCBI Taxonomy" id="1168729"/>
    <lineage>
        <taxon>Bacteria</taxon>
        <taxon>Bacillati</taxon>
        <taxon>Actinomycetota</taxon>
        <taxon>Actinomycetes</taxon>
        <taxon>Propionibacteriales</taxon>
        <taxon>Nocardioidaceae</taxon>
        <taxon>Nocardioides</taxon>
    </lineage>
</organism>
<protein>
    <submittedName>
        <fullName evidence="2">Uncharacterized protein</fullName>
    </submittedName>
</protein>
<accession>A0A4Q2T898</accession>
<reference evidence="2 3" key="1">
    <citation type="submission" date="2019-01" db="EMBL/GenBank/DDBJ databases">
        <title>Novel species of Nocardioides.</title>
        <authorList>
            <person name="Liu Q."/>
            <person name="X Y.-H."/>
        </authorList>
    </citation>
    <scope>NUCLEOTIDE SEQUENCE [LARGE SCALE GENOMIC DNA]</scope>
    <source>
        <strain evidence="2 3">HLT2-9</strain>
    </source>
</reference>
<feature type="transmembrane region" description="Helical" evidence="1">
    <location>
        <begin position="409"/>
        <end position="425"/>
    </location>
</feature>
<feature type="transmembrane region" description="Helical" evidence="1">
    <location>
        <begin position="379"/>
        <end position="403"/>
    </location>
</feature>
<feature type="transmembrane region" description="Helical" evidence="1">
    <location>
        <begin position="432"/>
        <end position="455"/>
    </location>
</feature>
<dbReference type="Proteomes" id="UP000291101">
    <property type="component" value="Unassembled WGS sequence"/>
</dbReference>
<dbReference type="OrthoDB" id="4824358at2"/>
<keyword evidence="1" id="KW-1133">Transmembrane helix</keyword>
<comment type="caution">
    <text evidence="2">The sequence shown here is derived from an EMBL/GenBank/DDBJ whole genome shotgun (WGS) entry which is preliminary data.</text>
</comment>
<evidence type="ECO:0000313" key="3">
    <source>
        <dbReference type="Proteomes" id="UP000291101"/>
    </source>
</evidence>
<keyword evidence="1" id="KW-0812">Transmembrane</keyword>
<name>A0A4Q2T898_9ACTN</name>
<feature type="transmembrane region" description="Helical" evidence="1">
    <location>
        <begin position="160"/>
        <end position="178"/>
    </location>
</feature>
<feature type="transmembrane region" description="Helical" evidence="1">
    <location>
        <begin position="127"/>
        <end position="148"/>
    </location>
</feature>
<feature type="transmembrane region" description="Helical" evidence="1">
    <location>
        <begin position="212"/>
        <end position="239"/>
    </location>
</feature>
<evidence type="ECO:0000256" key="1">
    <source>
        <dbReference type="SAM" id="Phobius"/>
    </source>
</evidence>
<sequence>MPARPRLAVLPLLAVIAVGLFLSVVQVFNYPRLSPVDELSHLDYMFRSPTVLEQGDKVEQQAMRTQACRGVDVEGFDPIPCPPGIVYDPDIYQEKGYNTAATNTPIYYTADRALAEVIRIATPVDNLFIAGRLAGAVWLALGIVLTWLAGRRLGIGRLPLGAVLGLLVASPAVTYPSATVTPDALGLAGGAAVLLTALRWEQRPTRGRAAALIATAVVVSLIKLTFFAVVPAVALYLLLHRSRSWESSGVTAFAEPGEPGTASVSASGRARTVVALATGAAALVAAFGWTLVSNARSHQDPNDLPSMATQFAVDAFPWRGLIDSAFSLAQPLLSPWVGVGDPTLMFFSTNVVTMVFTAGLLAAALFVTHGEREALLARCLLLAAVVFSLGLVVLGYVSSHIYFALPNRYGITLVAPIAVVTASLLRSRTSVAIVIGLAVLASLMSALRLLGLTGIPPT</sequence>
<proteinExistence type="predicted"/>
<evidence type="ECO:0000313" key="2">
    <source>
        <dbReference type="EMBL" id="RYC13009.1"/>
    </source>
</evidence>
<keyword evidence="1" id="KW-0472">Membrane</keyword>
<dbReference type="EMBL" id="SDWV01000005">
    <property type="protein sequence ID" value="RYC13009.1"/>
    <property type="molecule type" value="Genomic_DNA"/>
</dbReference>
<feature type="transmembrane region" description="Helical" evidence="1">
    <location>
        <begin position="273"/>
        <end position="295"/>
    </location>
</feature>
<gene>
    <name evidence="2" type="ORF">EUA94_07240</name>
</gene>